<proteinExistence type="inferred from homology"/>
<feature type="active site" description="Charge relay system" evidence="8">
    <location>
        <position position="335"/>
    </location>
</feature>
<dbReference type="EMBL" id="WBMS02000002">
    <property type="protein sequence ID" value="MVZ99265.1"/>
    <property type="molecule type" value="Genomic_DNA"/>
</dbReference>
<keyword evidence="6" id="KW-0865">Zymogen</keyword>
<dbReference type="GO" id="GO:0006508">
    <property type="term" value="P:proteolysis"/>
    <property type="evidence" value="ECO:0007669"/>
    <property type="project" value="UniProtKB-KW"/>
</dbReference>
<dbReference type="PROSITE" id="PS00134">
    <property type="entry name" value="TRYPSIN_HIS"/>
    <property type="match status" value="1"/>
</dbReference>
<evidence type="ECO:0000256" key="8">
    <source>
        <dbReference type="PIRSR" id="PIRSR001134-1"/>
    </source>
</evidence>
<dbReference type="InterPro" id="IPR004236">
    <property type="entry name" value="Pept_S1_alpha_lytic"/>
</dbReference>
<feature type="domain" description="Peptidase S1A alpha-lytic prodomain" evidence="12">
    <location>
        <begin position="124"/>
        <end position="175"/>
    </location>
</feature>
<dbReference type="InterPro" id="IPR043504">
    <property type="entry name" value="Peptidase_S1_PA_chymotrypsin"/>
</dbReference>
<evidence type="ECO:0000256" key="9">
    <source>
        <dbReference type="PIRSR" id="PIRSR001134-2"/>
    </source>
</evidence>
<dbReference type="SUPFAM" id="SSF50494">
    <property type="entry name" value="Trypsin-like serine proteases"/>
    <property type="match status" value="1"/>
</dbReference>
<keyword evidence="5" id="KW-0720">Serine protease</keyword>
<feature type="domain" description="Peptidase S1" evidence="11">
    <location>
        <begin position="219"/>
        <end position="370"/>
    </location>
</feature>
<feature type="active site" description="Charge relay system" evidence="8">
    <location>
        <position position="226"/>
    </location>
</feature>
<dbReference type="GO" id="GO:0004252">
    <property type="term" value="F:serine-type endopeptidase activity"/>
    <property type="evidence" value="ECO:0007669"/>
    <property type="project" value="InterPro"/>
</dbReference>
<feature type="active site" description="Charge relay system" evidence="8">
    <location>
        <position position="256"/>
    </location>
</feature>
<name>A0A6I4MAW9_9ACTN</name>
<keyword evidence="2" id="KW-0645">Protease</keyword>
<dbReference type="Pfam" id="PF02983">
    <property type="entry name" value="Pro_Al_protease"/>
    <property type="match status" value="1"/>
</dbReference>
<accession>A0A6I4MAW9</accession>
<dbReference type="Pfam" id="PF00089">
    <property type="entry name" value="Trypsin"/>
    <property type="match status" value="1"/>
</dbReference>
<evidence type="ECO:0000256" key="4">
    <source>
        <dbReference type="ARBA" id="ARBA00022801"/>
    </source>
</evidence>
<dbReference type="AlphaFoldDB" id="A0A6I4MAW9"/>
<gene>
    <name evidence="13" type="ORF">F8568_002450</name>
</gene>
<dbReference type="InterPro" id="IPR009003">
    <property type="entry name" value="Peptidase_S1_PA"/>
</dbReference>
<feature type="disulfide bond" evidence="9">
    <location>
        <begin position="329"/>
        <end position="356"/>
    </location>
</feature>
<organism evidence="13 14">
    <name type="scientific">Actinomadura physcomitrii</name>
    <dbReference type="NCBI Taxonomy" id="2650748"/>
    <lineage>
        <taxon>Bacteria</taxon>
        <taxon>Bacillati</taxon>
        <taxon>Actinomycetota</taxon>
        <taxon>Actinomycetes</taxon>
        <taxon>Streptosporangiales</taxon>
        <taxon>Thermomonosporaceae</taxon>
        <taxon>Actinomadura</taxon>
    </lineage>
</organism>
<comment type="similarity">
    <text evidence="1">Belongs to the peptidase S1 family.</text>
</comment>
<comment type="caution">
    <text evidence="13">The sequence shown here is derived from an EMBL/GenBank/DDBJ whole genome shotgun (WGS) entry which is preliminary data.</text>
</comment>
<keyword evidence="3 10" id="KW-0732">Signal</keyword>
<evidence type="ECO:0000259" key="11">
    <source>
        <dbReference type="Pfam" id="PF00089"/>
    </source>
</evidence>
<sequence length="379" mass="37851">MRRRNAARKRRLRTVVGASVAVAGAAGLVAGSLYAGHTGEGAQAAKLAGDAQARRAQAGGARASSAQPRAAALAARLAGRLGGRTAGGYLDAAGRPVVTVATAADAAMVRSAGAVPKMMRTSPRTLARTTAALRRSMAGTPGTGWAVDPATSQVVMWVDDSVKGARMAGVRRAAAGMGTAVRMVRLPGRLHTLALGGDAIFGGGARCSLGFNVERGGQPFFLTAGHCGNIVKDWTADQAGAQALGTTVQSDFPGNDFALVQATDDGQSAVDLHDGTAQPIAKAADAVVGQQVARSGSTTGVHTGRVTAVGATVNFPEGTVTGMIQTTVCAEPGDSGGPLFSGKTALGLTSGGSGDCQTGGVTFFQPVTEALQTFGAQIP</sequence>
<evidence type="ECO:0000256" key="6">
    <source>
        <dbReference type="ARBA" id="ARBA00023145"/>
    </source>
</evidence>
<dbReference type="GO" id="GO:0005576">
    <property type="term" value="C:extracellular region"/>
    <property type="evidence" value="ECO:0007669"/>
    <property type="project" value="InterPro"/>
</dbReference>
<dbReference type="InterPro" id="IPR033116">
    <property type="entry name" value="TRYPSIN_SER"/>
</dbReference>
<evidence type="ECO:0000256" key="3">
    <source>
        <dbReference type="ARBA" id="ARBA00022729"/>
    </source>
</evidence>
<dbReference type="Gene3D" id="2.40.10.10">
    <property type="entry name" value="Trypsin-like serine proteases"/>
    <property type="match status" value="2"/>
</dbReference>
<protein>
    <submittedName>
        <fullName evidence="13">Trypsin-like serine protease</fullName>
    </submittedName>
</protein>
<feature type="signal peptide" evidence="10">
    <location>
        <begin position="1"/>
        <end position="35"/>
    </location>
</feature>
<evidence type="ECO:0000256" key="5">
    <source>
        <dbReference type="ARBA" id="ARBA00022825"/>
    </source>
</evidence>
<evidence type="ECO:0000313" key="13">
    <source>
        <dbReference type="EMBL" id="MVZ99265.1"/>
    </source>
</evidence>
<evidence type="ECO:0000313" key="14">
    <source>
        <dbReference type="Proteomes" id="UP000462055"/>
    </source>
</evidence>
<evidence type="ECO:0000259" key="12">
    <source>
        <dbReference type="Pfam" id="PF02983"/>
    </source>
</evidence>
<dbReference type="InterPro" id="IPR001254">
    <property type="entry name" value="Trypsin_dom"/>
</dbReference>
<dbReference type="InterPro" id="IPR001316">
    <property type="entry name" value="Pept_S1A_streptogrisin"/>
</dbReference>
<evidence type="ECO:0000256" key="2">
    <source>
        <dbReference type="ARBA" id="ARBA00022670"/>
    </source>
</evidence>
<evidence type="ECO:0000256" key="1">
    <source>
        <dbReference type="ARBA" id="ARBA00007664"/>
    </source>
</evidence>
<dbReference type="PIRSF" id="PIRSF001134">
    <property type="entry name" value="Streptogrisin"/>
    <property type="match status" value="1"/>
</dbReference>
<keyword evidence="14" id="KW-1185">Reference proteome</keyword>
<dbReference type="Proteomes" id="UP000462055">
    <property type="component" value="Unassembled WGS sequence"/>
</dbReference>
<dbReference type="PRINTS" id="PR00861">
    <property type="entry name" value="ALYTICPTASE"/>
</dbReference>
<dbReference type="CDD" id="cd21112">
    <property type="entry name" value="alphaLP-like"/>
    <property type="match status" value="1"/>
</dbReference>
<evidence type="ECO:0000256" key="10">
    <source>
        <dbReference type="SAM" id="SignalP"/>
    </source>
</evidence>
<dbReference type="InterPro" id="IPR018114">
    <property type="entry name" value="TRYPSIN_HIS"/>
</dbReference>
<feature type="disulfide bond" evidence="9">
    <location>
        <begin position="207"/>
        <end position="227"/>
    </location>
</feature>
<dbReference type="PROSITE" id="PS00135">
    <property type="entry name" value="TRYPSIN_SER"/>
    <property type="match status" value="1"/>
</dbReference>
<keyword evidence="4" id="KW-0378">Hydrolase</keyword>
<keyword evidence="7 9" id="KW-1015">Disulfide bond</keyword>
<feature type="chain" id="PRO_5038382860" evidence="10">
    <location>
        <begin position="36"/>
        <end position="379"/>
    </location>
</feature>
<evidence type="ECO:0000256" key="7">
    <source>
        <dbReference type="ARBA" id="ARBA00023157"/>
    </source>
</evidence>
<reference evidence="13" key="1">
    <citation type="submission" date="2019-12" db="EMBL/GenBank/DDBJ databases">
        <title>Actinomadura physcomitrii sp. nov., a novel actinomycete isolated from moss [Physcomitrium sphaericum (Ludw) Fuernr].</title>
        <authorList>
            <person name="Zhuang X."/>
        </authorList>
    </citation>
    <scope>NUCLEOTIDE SEQUENCE [LARGE SCALE GENOMIC DNA]</scope>
    <source>
        <strain evidence="13">LD22</strain>
    </source>
</reference>